<dbReference type="AlphaFoldDB" id="A0A8J7VU23"/>
<gene>
    <name evidence="2" type="ORF">KB893_011900</name>
    <name evidence="1" type="ORF">KB893_10400</name>
</gene>
<protein>
    <recommendedName>
        <fullName evidence="4">Type II secretion system protein GspE N-terminal domain-containing protein</fullName>
    </recommendedName>
</protein>
<sequence length="120" mass="13211">MATPLPAPEPTPRLGDLLLGRGLVREADLERALELQPRVGGRIGSLLIRIGALSENQLLDALAEQLELPLLGREVNLPVDPGEWGLPDVEGLDPDWMLDQQAIPWREDEAVWCAARDPRP</sequence>
<keyword evidence="3" id="KW-1185">Reference proteome</keyword>
<proteinExistence type="predicted"/>
<organism evidence="1">
    <name type="scientific">Coralloluteibacterium stylophorae</name>
    <dbReference type="NCBI Taxonomy" id="1776034"/>
    <lineage>
        <taxon>Bacteria</taxon>
        <taxon>Pseudomonadati</taxon>
        <taxon>Pseudomonadota</taxon>
        <taxon>Gammaproteobacteria</taxon>
        <taxon>Lysobacterales</taxon>
        <taxon>Lysobacteraceae</taxon>
        <taxon>Coralloluteibacterium</taxon>
    </lineage>
</organism>
<dbReference type="SUPFAM" id="SSF160246">
    <property type="entry name" value="EspE N-terminal domain-like"/>
    <property type="match status" value="1"/>
</dbReference>
<name>A0A8J7VU23_9GAMM</name>
<comment type="caution">
    <text evidence="1">The sequence shown here is derived from an EMBL/GenBank/DDBJ whole genome shotgun (WGS) entry which is preliminary data.</text>
</comment>
<evidence type="ECO:0000313" key="3">
    <source>
        <dbReference type="Proteomes" id="UP000675747"/>
    </source>
</evidence>
<reference evidence="2 3" key="1">
    <citation type="journal article" date="2021" name="Microbiol. Resour. Announc.">
        <title>Draft Genome Sequence of Coralloluteibacterium stylophorae LMG 29479T.</title>
        <authorList>
            <person name="Karlyshev A.V."/>
            <person name="Kudryashova E.B."/>
            <person name="Ariskina E.V."/>
            <person name="Conroy A.P."/>
            <person name="Abidueva E.Y."/>
        </authorList>
    </citation>
    <scope>NUCLEOTIDE SEQUENCE [LARGE SCALE GENOMIC DNA]</scope>
    <source>
        <strain evidence="2 3">LMG 29479</strain>
    </source>
</reference>
<evidence type="ECO:0000313" key="1">
    <source>
        <dbReference type="EMBL" id="MBR0562922.1"/>
    </source>
</evidence>
<dbReference type="EMBL" id="JAGQFT020000007">
    <property type="protein sequence ID" value="MBS7457834.1"/>
    <property type="molecule type" value="Genomic_DNA"/>
</dbReference>
<dbReference type="Proteomes" id="UP000675747">
    <property type="component" value="Unassembled WGS sequence"/>
</dbReference>
<accession>A0A8J7VU23</accession>
<dbReference type="Gene3D" id="1.10.40.70">
    <property type="match status" value="1"/>
</dbReference>
<dbReference type="InterPro" id="IPR037257">
    <property type="entry name" value="T2SS_E_N_sf"/>
</dbReference>
<reference evidence="1" key="2">
    <citation type="submission" date="2021-04" db="EMBL/GenBank/DDBJ databases">
        <authorList>
            <person name="Karlyshev A.V."/>
        </authorList>
    </citation>
    <scope>NUCLEOTIDE SEQUENCE</scope>
    <source>
        <strain evidence="1">LMG 29479</strain>
    </source>
</reference>
<evidence type="ECO:0000313" key="2">
    <source>
        <dbReference type="EMBL" id="MBS7457834.1"/>
    </source>
</evidence>
<evidence type="ECO:0008006" key="4">
    <source>
        <dbReference type="Google" id="ProtNLM"/>
    </source>
</evidence>
<dbReference type="EMBL" id="JAGQFT010000084">
    <property type="protein sequence ID" value="MBR0562922.1"/>
    <property type="molecule type" value="Genomic_DNA"/>
</dbReference>
<dbReference type="RefSeq" id="WP_211926845.1">
    <property type="nucleotide sequence ID" value="NZ_JAGQFT020000007.1"/>
</dbReference>